<feature type="domain" description="Major facilitator superfamily (MFS) profile" evidence="7">
    <location>
        <begin position="27"/>
        <end position="506"/>
    </location>
</feature>
<dbReference type="Proteomes" id="UP001139408">
    <property type="component" value="Unassembled WGS sequence"/>
</dbReference>
<dbReference type="InterPro" id="IPR011701">
    <property type="entry name" value="MFS"/>
</dbReference>
<keyword evidence="9" id="KW-1185">Reference proteome</keyword>
<sequence>MSTAVLSEPAVVVPKRTLGIPNQVLAGLLGIFIAAMMSGLNNRVGSLGLADVRGVMGVSLDDASWLQTAYAMGELIAMPFASWFAITLSVRRFHLSMVFVCALIAAILPFIQNLDVLIGLRFVQGISSGALIPILMMAALKFLPPNIRLHGLALYAMTATFAPNLAVWLTGLWTDGLSNWRWLYWQVIPLCGLAGLFVGWGLPKEGVKYARFAQGNWLGMFCGVISLLLLTIALDQGVRLDWFNSPLIVVSLVGGVILFGCYVLTEWHHDAPFIKPQLMARKNLLIGTVLLTFLLVVLMSGSMLPSNYLAGLQDYRVMQIAPIGLLIALPQLVLGSVVALLLYQKWVDSRVMLAIGLGIIALACFSGAQLTPQWNRDQFLVAQLLQAIGQPMAVVSILFLMTSVLDPSEGPYFSGAINTFRVFGSLIGGAVVGQLLTVRSRFHSDMLLEHAGLVDGAIPQALDASTLGTTVAQQSMVLSVIDAYLVLGVLALILIPLALMMTYVPAPDLSKQN</sequence>
<dbReference type="GO" id="GO:0016020">
    <property type="term" value="C:membrane"/>
    <property type="evidence" value="ECO:0007669"/>
    <property type="project" value="UniProtKB-SubCell"/>
</dbReference>
<organism evidence="8 9">
    <name type="scientific">Shewanella algicola</name>
    <dbReference type="NCBI Taxonomy" id="640633"/>
    <lineage>
        <taxon>Bacteria</taxon>
        <taxon>Pseudomonadati</taxon>
        <taxon>Pseudomonadota</taxon>
        <taxon>Gammaproteobacteria</taxon>
        <taxon>Alteromonadales</taxon>
        <taxon>Shewanellaceae</taxon>
        <taxon>Shewanella</taxon>
    </lineage>
</organism>
<evidence type="ECO:0000313" key="8">
    <source>
        <dbReference type="EMBL" id="MCL1107583.1"/>
    </source>
</evidence>
<feature type="transmembrane region" description="Helical" evidence="6">
    <location>
        <begin position="380"/>
        <end position="400"/>
    </location>
</feature>
<accession>A0A9X1Z877</accession>
<feature type="transmembrane region" description="Helical" evidence="6">
    <location>
        <begin position="64"/>
        <end position="86"/>
    </location>
</feature>
<comment type="subcellular location">
    <subcellularLocation>
        <location evidence="1">Membrane</location>
        <topology evidence="1">Multi-pass membrane protein</topology>
    </subcellularLocation>
</comment>
<dbReference type="PANTHER" id="PTHR42718:SF9">
    <property type="entry name" value="MAJOR FACILITATOR SUPERFAMILY MULTIDRUG TRANSPORTER MFSC"/>
    <property type="match status" value="1"/>
</dbReference>
<feature type="transmembrane region" description="Helical" evidence="6">
    <location>
        <begin position="246"/>
        <end position="264"/>
    </location>
</feature>
<dbReference type="EMBL" id="JAKILJ010000069">
    <property type="protein sequence ID" value="MCL1107583.1"/>
    <property type="molecule type" value="Genomic_DNA"/>
</dbReference>
<evidence type="ECO:0000256" key="6">
    <source>
        <dbReference type="SAM" id="Phobius"/>
    </source>
</evidence>
<gene>
    <name evidence="8" type="ORF">L2749_20440</name>
</gene>
<feature type="transmembrane region" description="Helical" evidence="6">
    <location>
        <begin position="323"/>
        <end position="343"/>
    </location>
</feature>
<name>A0A9X1Z877_9GAMM</name>
<dbReference type="InterPro" id="IPR020846">
    <property type="entry name" value="MFS_dom"/>
</dbReference>
<dbReference type="AlphaFoldDB" id="A0A9X1Z877"/>
<dbReference type="SUPFAM" id="SSF103473">
    <property type="entry name" value="MFS general substrate transporter"/>
    <property type="match status" value="1"/>
</dbReference>
<feature type="transmembrane region" description="Helical" evidence="6">
    <location>
        <begin position="284"/>
        <end position="303"/>
    </location>
</feature>
<keyword evidence="4 6" id="KW-1133">Transmembrane helix</keyword>
<feature type="transmembrane region" description="Helical" evidence="6">
    <location>
        <begin position="215"/>
        <end position="234"/>
    </location>
</feature>
<feature type="transmembrane region" description="Helical" evidence="6">
    <location>
        <begin position="118"/>
        <end position="140"/>
    </location>
</feature>
<dbReference type="InterPro" id="IPR036259">
    <property type="entry name" value="MFS_trans_sf"/>
</dbReference>
<evidence type="ECO:0000259" key="7">
    <source>
        <dbReference type="PROSITE" id="PS50850"/>
    </source>
</evidence>
<keyword evidence="3 6" id="KW-0812">Transmembrane</keyword>
<feature type="transmembrane region" description="Helical" evidence="6">
    <location>
        <begin position="183"/>
        <end position="203"/>
    </location>
</feature>
<evidence type="ECO:0000313" key="9">
    <source>
        <dbReference type="Proteomes" id="UP001139408"/>
    </source>
</evidence>
<evidence type="ECO:0000256" key="4">
    <source>
        <dbReference type="ARBA" id="ARBA00022989"/>
    </source>
</evidence>
<comment type="caution">
    <text evidence="8">The sequence shown here is derived from an EMBL/GenBank/DDBJ whole genome shotgun (WGS) entry which is preliminary data.</text>
</comment>
<feature type="transmembrane region" description="Helical" evidence="6">
    <location>
        <begin position="152"/>
        <end position="171"/>
    </location>
</feature>
<dbReference type="PANTHER" id="PTHR42718">
    <property type="entry name" value="MAJOR FACILITATOR SUPERFAMILY MULTIDRUG TRANSPORTER MFSC"/>
    <property type="match status" value="1"/>
</dbReference>
<evidence type="ECO:0000256" key="5">
    <source>
        <dbReference type="ARBA" id="ARBA00023136"/>
    </source>
</evidence>
<dbReference type="PROSITE" id="PS50850">
    <property type="entry name" value="MFS"/>
    <property type="match status" value="1"/>
</dbReference>
<feature type="transmembrane region" description="Helical" evidence="6">
    <location>
        <begin position="93"/>
        <end position="112"/>
    </location>
</feature>
<dbReference type="Gene3D" id="1.20.1250.20">
    <property type="entry name" value="MFS general substrate transporter like domains"/>
    <property type="match status" value="1"/>
</dbReference>
<evidence type="ECO:0000256" key="2">
    <source>
        <dbReference type="ARBA" id="ARBA00022448"/>
    </source>
</evidence>
<feature type="transmembrane region" description="Helical" evidence="6">
    <location>
        <begin position="412"/>
        <end position="436"/>
    </location>
</feature>
<protein>
    <submittedName>
        <fullName evidence="8">MFS transporter</fullName>
    </submittedName>
</protein>
<feature type="transmembrane region" description="Helical" evidence="6">
    <location>
        <begin position="24"/>
        <end position="44"/>
    </location>
</feature>
<keyword evidence="2" id="KW-0813">Transport</keyword>
<keyword evidence="5 6" id="KW-0472">Membrane</keyword>
<dbReference type="RefSeq" id="WP_188927018.1">
    <property type="nucleotide sequence ID" value="NZ_BMQI01000070.1"/>
</dbReference>
<dbReference type="Pfam" id="PF07690">
    <property type="entry name" value="MFS_1"/>
    <property type="match status" value="1"/>
</dbReference>
<proteinExistence type="predicted"/>
<evidence type="ECO:0000256" key="3">
    <source>
        <dbReference type="ARBA" id="ARBA00022692"/>
    </source>
</evidence>
<reference evidence="8" key="1">
    <citation type="submission" date="2022-01" db="EMBL/GenBank/DDBJ databases">
        <title>Whole genome-based taxonomy of the Shewanellaceae.</title>
        <authorList>
            <person name="Martin-Rodriguez A.J."/>
        </authorList>
    </citation>
    <scope>NUCLEOTIDE SEQUENCE</scope>
    <source>
        <strain evidence="8">DSM 23803</strain>
    </source>
</reference>
<evidence type="ECO:0000256" key="1">
    <source>
        <dbReference type="ARBA" id="ARBA00004141"/>
    </source>
</evidence>
<feature type="transmembrane region" description="Helical" evidence="6">
    <location>
        <begin position="483"/>
        <end position="504"/>
    </location>
</feature>
<dbReference type="GO" id="GO:0022857">
    <property type="term" value="F:transmembrane transporter activity"/>
    <property type="evidence" value="ECO:0007669"/>
    <property type="project" value="InterPro"/>
</dbReference>